<reference evidence="1 2" key="1">
    <citation type="journal article" date="2017" name="BMC Biol.">
        <title>Genomic innovations, transcriptional plasticity and gene loss underlying the evolution and divergence of two highly polyphagous and invasive Helicoverpa pest species.</title>
        <authorList>
            <person name="Pearce S.L."/>
            <person name="Clarke D.F."/>
            <person name="East P.D."/>
            <person name="Elfekih S."/>
            <person name="Gordon K.H."/>
            <person name="Jermiin L.S."/>
            <person name="McGaughran A."/>
            <person name="Oakeshott J.G."/>
            <person name="Papanikolaou A."/>
            <person name="Perera O.P."/>
            <person name="Rane R.V."/>
            <person name="Richards S."/>
            <person name="Tay W.T."/>
            <person name="Walsh T.K."/>
            <person name="Anderson A."/>
            <person name="Anderson C.J."/>
            <person name="Asgari S."/>
            <person name="Board P.G."/>
            <person name="Bretschneider A."/>
            <person name="Campbell P.M."/>
            <person name="Chertemps T."/>
            <person name="Christeller J.T."/>
            <person name="Coppin C.W."/>
            <person name="Downes S.J."/>
            <person name="Duan G."/>
            <person name="Farnsworth C.A."/>
            <person name="Good R.T."/>
            <person name="Han L.B."/>
            <person name="Han Y.C."/>
            <person name="Hatje K."/>
            <person name="Horne I."/>
            <person name="Huang Y.P."/>
            <person name="Hughes D.S."/>
            <person name="Jacquin-Joly E."/>
            <person name="James W."/>
            <person name="Jhangiani S."/>
            <person name="Kollmar M."/>
            <person name="Kuwar S.S."/>
            <person name="Li S."/>
            <person name="Liu N.Y."/>
            <person name="Maibeche M.T."/>
            <person name="Miller J.R."/>
            <person name="Montagne N."/>
            <person name="Perry T."/>
            <person name="Qu J."/>
            <person name="Song S.V."/>
            <person name="Sutton G.G."/>
            <person name="Vogel H."/>
            <person name="Walenz B.P."/>
            <person name="Xu W."/>
            <person name="Zhang H.J."/>
            <person name="Zou Z."/>
            <person name="Batterham P."/>
            <person name="Edwards O.R."/>
            <person name="Feyereisen R."/>
            <person name="Gibbs R.A."/>
            <person name="Heckel D.G."/>
            <person name="McGrath A."/>
            <person name="Robin C."/>
            <person name="Scherer S.E."/>
            <person name="Worley K.C."/>
            <person name="Wu Y.D."/>
        </authorList>
    </citation>
    <scope>NUCLEOTIDE SEQUENCE [LARGE SCALE GENOMIC DNA]</scope>
    <source>
        <strain evidence="1">Harm_GR_Male_#8</strain>
        <tissue evidence="1">Whole organism</tissue>
    </source>
</reference>
<evidence type="ECO:0000313" key="1">
    <source>
        <dbReference type="EMBL" id="PZC76722.1"/>
    </source>
</evidence>
<proteinExistence type="predicted"/>
<name>A0A2W1BNT2_HELAM</name>
<dbReference type="Proteomes" id="UP000249218">
    <property type="component" value="Unassembled WGS sequence"/>
</dbReference>
<protein>
    <submittedName>
        <fullName evidence="1">Uncharacterized protein</fullName>
    </submittedName>
</protein>
<keyword evidence="2" id="KW-1185">Reference proteome</keyword>
<gene>
    <name evidence="1" type="primary">HaOG204166</name>
    <name evidence="1" type="ORF">B5X24_HaOG204166</name>
</gene>
<sequence>MGRQSDTTGKRSGAGPTFTCSPMHGCINHQLPGSGLLCESLLKPTKRFRPDSGIELETSCSHTHTHTHKHTVFFSFPSVQFHKSQGHASCPSPNNHHMYN</sequence>
<evidence type="ECO:0000313" key="2">
    <source>
        <dbReference type="Proteomes" id="UP000249218"/>
    </source>
</evidence>
<dbReference type="EMBL" id="KZ149947">
    <property type="protein sequence ID" value="PZC76722.1"/>
    <property type="molecule type" value="Genomic_DNA"/>
</dbReference>
<organism evidence="1 2">
    <name type="scientific">Helicoverpa armigera</name>
    <name type="common">Cotton bollworm</name>
    <name type="synonym">Heliothis armigera</name>
    <dbReference type="NCBI Taxonomy" id="29058"/>
    <lineage>
        <taxon>Eukaryota</taxon>
        <taxon>Metazoa</taxon>
        <taxon>Ecdysozoa</taxon>
        <taxon>Arthropoda</taxon>
        <taxon>Hexapoda</taxon>
        <taxon>Insecta</taxon>
        <taxon>Pterygota</taxon>
        <taxon>Neoptera</taxon>
        <taxon>Endopterygota</taxon>
        <taxon>Lepidoptera</taxon>
        <taxon>Glossata</taxon>
        <taxon>Ditrysia</taxon>
        <taxon>Noctuoidea</taxon>
        <taxon>Noctuidae</taxon>
        <taxon>Heliothinae</taxon>
        <taxon>Helicoverpa</taxon>
    </lineage>
</organism>
<dbReference type="AlphaFoldDB" id="A0A2W1BNT2"/>
<accession>A0A2W1BNT2</accession>